<organism evidence="2 3">
    <name type="scientific">Carex littledalei</name>
    <dbReference type="NCBI Taxonomy" id="544730"/>
    <lineage>
        <taxon>Eukaryota</taxon>
        <taxon>Viridiplantae</taxon>
        <taxon>Streptophyta</taxon>
        <taxon>Embryophyta</taxon>
        <taxon>Tracheophyta</taxon>
        <taxon>Spermatophyta</taxon>
        <taxon>Magnoliopsida</taxon>
        <taxon>Liliopsida</taxon>
        <taxon>Poales</taxon>
        <taxon>Cyperaceae</taxon>
        <taxon>Cyperoideae</taxon>
        <taxon>Cariceae</taxon>
        <taxon>Carex</taxon>
        <taxon>Carex subgen. Euthyceras</taxon>
    </lineage>
</organism>
<reference evidence="2" key="1">
    <citation type="submission" date="2020-01" db="EMBL/GenBank/DDBJ databases">
        <title>Genome sequence of Kobresia littledalei, the first chromosome-level genome in the family Cyperaceae.</title>
        <authorList>
            <person name="Qu G."/>
        </authorList>
    </citation>
    <scope>NUCLEOTIDE SEQUENCE</scope>
    <source>
        <strain evidence="2">C.B.Clarke</strain>
        <tissue evidence="2">Leaf</tissue>
    </source>
</reference>
<name>A0A833QWR6_9POAL</name>
<comment type="caution">
    <text evidence="2">The sequence shown here is derived from an EMBL/GenBank/DDBJ whole genome shotgun (WGS) entry which is preliminary data.</text>
</comment>
<evidence type="ECO:0000256" key="1">
    <source>
        <dbReference type="SAM" id="MobiDB-lite"/>
    </source>
</evidence>
<evidence type="ECO:0000313" key="2">
    <source>
        <dbReference type="EMBL" id="KAF3334405.1"/>
    </source>
</evidence>
<feature type="compositionally biased region" description="Basic and acidic residues" evidence="1">
    <location>
        <begin position="47"/>
        <end position="57"/>
    </location>
</feature>
<accession>A0A833QWR6</accession>
<evidence type="ECO:0000313" key="3">
    <source>
        <dbReference type="Proteomes" id="UP000623129"/>
    </source>
</evidence>
<dbReference type="EMBL" id="SWLB01000009">
    <property type="protein sequence ID" value="KAF3334405.1"/>
    <property type="molecule type" value="Genomic_DNA"/>
</dbReference>
<gene>
    <name evidence="2" type="ORF">FCM35_KLT21009</name>
</gene>
<sequence>MYLCRILRILGSKLRRNGKGKEERGRAEEWEVEGGEGKSGGSGDGLRSAEEWEREGGEENAASSALRGRSIYFMKSIERSVNSPREVGDFSEMKAYIFSIPSPSIVEEMKLPRQTPARICN</sequence>
<keyword evidence="3" id="KW-1185">Reference proteome</keyword>
<feature type="region of interest" description="Disordered" evidence="1">
    <location>
        <begin position="16"/>
        <end position="63"/>
    </location>
</feature>
<dbReference type="AlphaFoldDB" id="A0A833QWR6"/>
<dbReference type="Proteomes" id="UP000623129">
    <property type="component" value="Unassembled WGS sequence"/>
</dbReference>
<protein>
    <submittedName>
        <fullName evidence="2">Uncharacterized protein</fullName>
    </submittedName>
</protein>
<feature type="compositionally biased region" description="Basic and acidic residues" evidence="1">
    <location>
        <begin position="19"/>
        <end position="29"/>
    </location>
</feature>
<proteinExistence type="predicted"/>